<keyword evidence="3" id="KW-0963">Cytoplasm</keyword>
<dbReference type="Proteomes" id="UP000241048">
    <property type="component" value="Unassembled WGS sequence"/>
</dbReference>
<dbReference type="InterPro" id="IPR003697">
    <property type="entry name" value="Maf-like"/>
</dbReference>
<proteinExistence type="inferred from homology"/>
<dbReference type="EC" id="3.6.1.9" evidence="3"/>
<comment type="function">
    <text evidence="3">Nucleoside triphosphate pyrophosphatase that hydrolyzes dTTP and UTP. May have a dual role in cell division arrest and in preventing the incorporation of modified nucleotides into cellular nucleic acids.</text>
</comment>
<feature type="site" description="Important for substrate specificity" evidence="3">
    <location>
        <position position="91"/>
    </location>
</feature>
<protein>
    <recommendedName>
        <fullName evidence="3">dTTP/UTP pyrophosphatase</fullName>
        <shortName evidence="3">dTTPase/UTPase</shortName>
        <ecNumber evidence="3">3.6.1.9</ecNumber>
    </recommendedName>
    <alternativeName>
        <fullName evidence="3">Nucleoside triphosphate pyrophosphatase</fullName>
    </alternativeName>
    <alternativeName>
        <fullName evidence="3">Nucleotide pyrophosphatase</fullName>
        <shortName evidence="3">Nucleotide PPase</shortName>
    </alternativeName>
</protein>
<feature type="active site" description="Proton acceptor" evidence="3">
    <location>
        <position position="90"/>
    </location>
</feature>
<dbReference type="Pfam" id="PF02545">
    <property type="entry name" value="Maf"/>
    <property type="match status" value="1"/>
</dbReference>
<dbReference type="PIRSF" id="PIRSF006305">
    <property type="entry name" value="Maf"/>
    <property type="match status" value="1"/>
</dbReference>
<reference evidence="4 5" key="1">
    <citation type="submission" date="2018-03" db="EMBL/GenBank/DDBJ databases">
        <title>Lachnoclostridium SNUG30386 gen.nov., sp.nov., isolated from human faeces.</title>
        <authorList>
            <person name="Seo B."/>
            <person name="Jeon K."/>
            <person name="Ko G."/>
        </authorList>
    </citation>
    <scope>NUCLEOTIDE SEQUENCE [LARGE SCALE GENOMIC DNA]</scope>
    <source>
        <strain evidence="4 5">SNUG30386</strain>
    </source>
</reference>
<comment type="caution">
    <text evidence="3">Lacks conserved residue(s) required for the propagation of feature annotation.</text>
</comment>
<comment type="caution">
    <text evidence="4">The sequence shown here is derived from an EMBL/GenBank/DDBJ whole genome shotgun (WGS) entry which is preliminary data.</text>
</comment>
<dbReference type="GO" id="GO:0036218">
    <property type="term" value="F:dTTP diphosphatase activity"/>
    <property type="evidence" value="ECO:0007669"/>
    <property type="project" value="RHEA"/>
</dbReference>
<dbReference type="EMBL" id="PYLO01000002">
    <property type="protein sequence ID" value="PST37711.1"/>
    <property type="molecule type" value="Genomic_DNA"/>
</dbReference>
<comment type="catalytic activity">
    <reaction evidence="3">
        <text>UTP + H2O = UMP + diphosphate + H(+)</text>
        <dbReference type="Rhea" id="RHEA:29395"/>
        <dbReference type="ChEBI" id="CHEBI:15377"/>
        <dbReference type="ChEBI" id="CHEBI:15378"/>
        <dbReference type="ChEBI" id="CHEBI:33019"/>
        <dbReference type="ChEBI" id="CHEBI:46398"/>
        <dbReference type="ChEBI" id="CHEBI:57865"/>
        <dbReference type="EC" id="3.6.1.9"/>
    </reaction>
</comment>
<dbReference type="SUPFAM" id="SSF52972">
    <property type="entry name" value="ITPase-like"/>
    <property type="match status" value="1"/>
</dbReference>
<dbReference type="GO" id="GO:0009117">
    <property type="term" value="P:nucleotide metabolic process"/>
    <property type="evidence" value="ECO:0007669"/>
    <property type="project" value="UniProtKB-KW"/>
</dbReference>
<comment type="cofactor">
    <cofactor evidence="1 3">
        <name>a divalent metal cation</name>
        <dbReference type="ChEBI" id="CHEBI:60240"/>
    </cofactor>
</comment>
<dbReference type="GO" id="GO:0036221">
    <property type="term" value="F:UTP diphosphatase activity"/>
    <property type="evidence" value="ECO:0007669"/>
    <property type="project" value="RHEA"/>
</dbReference>
<dbReference type="GO" id="GO:0005737">
    <property type="term" value="C:cytoplasm"/>
    <property type="evidence" value="ECO:0007669"/>
    <property type="project" value="UniProtKB-SubCell"/>
</dbReference>
<dbReference type="InterPro" id="IPR029001">
    <property type="entry name" value="ITPase-like_fam"/>
</dbReference>
<feature type="site" description="Important for substrate specificity" evidence="3">
    <location>
        <position position="24"/>
    </location>
</feature>
<evidence type="ECO:0000256" key="3">
    <source>
        <dbReference type="HAMAP-Rule" id="MF_00528"/>
    </source>
</evidence>
<feature type="site" description="Important for substrate specificity" evidence="3">
    <location>
        <position position="173"/>
    </location>
</feature>
<organism evidence="4 5">
    <name type="scientific">Clostridium fessum</name>
    <dbReference type="NCBI Taxonomy" id="2126740"/>
    <lineage>
        <taxon>Bacteria</taxon>
        <taxon>Bacillati</taxon>
        <taxon>Bacillota</taxon>
        <taxon>Clostridia</taxon>
        <taxon>Eubacteriales</taxon>
        <taxon>Clostridiaceae</taxon>
        <taxon>Clostridium</taxon>
    </lineage>
</organism>
<keyword evidence="3" id="KW-0546">Nucleotide metabolism</keyword>
<gene>
    <name evidence="4" type="primary">maf</name>
    <name evidence="4" type="ORF">C7U56_07520</name>
</gene>
<dbReference type="RefSeq" id="WP_107000784.1">
    <property type="nucleotide sequence ID" value="NZ_DBFCCR010000013.1"/>
</dbReference>
<evidence type="ECO:0000313" key="4">
    <source>
        <dbReference type="EMBL" id="PST37711.1"/>
    </source>
</evidence>
<dbReference type="NCBIfam" id="TIGR00172">
    <property type="entry name" value="maf"/>
    <property type="match status" value="1"/>
</dbReference>
<sequence length="218" mass="24143">MEQRRDIENIKPACRLILASASPRRRELLERIGLKPEIHPSTLEENPLCTEPAQVVMELAGQKARDVMAQVREEARTTGILFSGIIIGSDTVVSVDDEILGKPADRDEALEMIGRIQGRSHRVYTGVAILTEDRESCFAVETRVDVYPMSDAEIEAYVDCGESMDKAGAYGIQGSFAAHIRGIDGSYTNVMGLPVGRLYQELKRICPEKIEDLLKHTA</sequence>
<comment type="catalytic activity">
    <reaction evidence="3">
        <text>dTTP + H2O = dTMP + diphosphate + H(+)</text>
        <dbReference type="Rhea" id="RHEA:28534"/>
        <dbReference type="ChEBI" id="CHEBI:15377"/>
        <dbReference type="ChEBI" id="CHEBI:15378"/>
        <dbReference type="ChEBI" id="CHEBI:33019"/>
        <dbReference type="ChEBI" id="CHEBI:37568"/>
        <dbReference type="ChEBI" id="CHEBI:63528"/>
        <dbReference type="EC" id="3.6.1.9"/>
    </reaction>
</comment>
<evidence type="ECO:0000313" key="5">
    <source>
        <dbReference type="Proteomes" id="UP000241048"/>
    </source>
</evidence>
<dbReference type="PANTHER" id="PTHR43213:SF5">
    <property type="entry name" value="BIFUNCTIONAL DTTP_UTP PYROPHOSPHATASE_METHYLTRANSFERASE PROTEIN-RELATED"/>
    <property type="match status" value="1"/>
</dbReference>
<dbReference type="Gene3D" id="3.90.950.10">
    <property type="match status" value="1"/>
</dbReference>
<dbReference type="HAMAP" id="MF_00528">
    <property type="entry name" value="Maf"/>
    <property type="match status" value="1"/>
</dbReference>
<keyword evidence="5" id="KW-1185">Reference proteome</keyword>
<dbReference type="PANTHER" id="PTHR43213">
    <property type="entry name" value="BIFUNCTIONAL DTTP/UTP PYROPHOSPHATASE/METHYLTRANSFERASE PROTEIN-RELATED"/>
    <property type="match status" value="1"/>
</dbReference>
<comment type="subcellular location">
    <subcellularLocation>
        <location evidence="3">Cytoplasm</location>
    </subcellularLocation>
</comment>
<evidence type="ECO:0000256" key="1">
    <source>
        <dbReference type="ARBA" id="ARBA00001968"/>
    </source>
</evidence>
<name>A0A2T3FR28_9CLOT</name>
<keyword evidence="2 3" id="KW-0378">Hydrolase</keyword>
<accession>A0A2T3FR28</accession>
<comment type="similarity">
    <text evidence="3">Belongs to the Maf family. YhdE subfamily.</text>
</comment>
<dbReference type="AlphaFoldDB" id="A0A2T3FR28"/>
<dbReference type="CDD" id="cd00555">
    <property type="entry name" value="Maf"/>
    <property type="match status" value="1"/>
</dbReference>
<evidence type="ECO:0000256" key="2">
    <source>
        <dbReference type="ARBA" id="ARBA00022801"/>
    </source>
</evidence>